<keyword evidence="1 6" id="KW-0597">Phosphoprotein</keyword>
<evidence type="ECO:0000256" key="5">
    <source>
        <dbReference type="ARBA" id="ARBA00023163"/>
    </source>
</evidence>
<feature type="DNA-binding region" description="OmpR/PhoB-type" evidence="7">
    <location>
        <begin position="125"/>
        <end position="223"/>
    </location>
</feature>
<evidence type="ECO:0000313" key="10">
    <source>
        <dbReference type="EMBL" id="HFC46780.1"/>
    </source>
</evidence>
<keyword evidence="2" id="KW-0902">Two-component regulatory system</keyword>
<dbReference type="InterPro" id="IPR016032">
    <property type="entry name" value="Sig_transdc_resp-reg_C-effctor"/>
</dbReference>
<dbReference type="InterPro" id="IPR036388">
    <property type="entry name" value="WH-like_DNA-bd_sf"/>
</dbReference>
<protein>
    <submittedName>
        <fullName evidence="10">Response regulator transcription factor</fullName>
    </submittedName>
</protein>
<proteinExistence type="predicted"/>
<dbReference type="GO" id="GO:0032993">
    <property type="term" value="C:protein-DNA complex"/>
    <property type="evidence" value="ECO:0007669"/>
    <property type="project" value="TreeGrafter"/>
</dbReference>
<dbReference type="Pfam" id="PF00072">
    <property type="entry name" value="Response_reg"/>
    <property type="match status" value="1"/>
</dbReference>
<dbReference type="FunFam" id="1.10.10.10:FF:000005">
    <property type="entry name" value="Two-component system response regulator"/>
    <property type="match status" value="1"/>
</dbReference>
<dbReference type="Proteomes" id="UP000885797">
    <property type="component" value="Unassembled WGS sequence"/>
</dbReference>
<dbReference type="GO" id="GO:0000976">
    <property type="term" value="F:transcription cis-regulatory region binding"/>
    <property type="evidence" value="ECO:0007669"/>
    <property type="project" value="TreeGrafter"/>
</dbReference>
<evidence type="ECO:0000259" key="9">
    <source>
        <dbReference type="PROSITE" id="PS51755"/>
    </source>
</evidence>
<dbReference type="SMART" id="SM00862">
    <property type="entry name" value="Trans_reg_C"/>
    <property type="match status" value="1"/>
</dbReference>
<evidence type="ECO:0000256" key="4">
    <source>
        <dbReference type="ARBA" id="ARBA00023125"/>
    </source>
</evidence>
<dbReference type="PROSITE" id="PS51755">
    <property type="entry name" value="OMPR_PHOB"/>
    <property type="match status" value="1"/>
</dbReference>
<sequence>MKILVIEDDKQLIQYIKKGLVQAGFSVETALDGASGLYLAMEMAPDLVIVDIMLPILDGYTVIDRIRSQKPGLPILILSAKRTLEDKLKGFEMGTDDYLTKPFSFSELLARVKALLRRSRHEFENPRLICGELEIDPMTRKVFKAGEEIELLPKEYALLEYLVRNKGRVLTRIQILEKIWGYSFDPESNVVDVHICKLREKLGLPKKDGMIRTIRGAGYMIRDED</sequence>
<dbReference type="EMBL" id="DRND01000224">
    <property type="protein sequence ID" value="HFC46780.1"/>
    <property type="molecule type" value="Genomic_DNA"/>
</dbReference>
<dbReference type="SUPFAM" id="SSF46894">
    <property type="entry name" value="C-terminal effector domain of the bipartite response regulators"/>
    <property type="match status" value="1"/>
</dbReference>
<dbReference type="SUPFAM" id="SSF52172">
    <property type="entry name" value="CheY-like"/>
    <property type="match status" value="1"/>
</dbReference>
<accession>A0A7V2WSZ6</accession>
<dbReference type="Gene3D" id="3.40.50.2300">
    <property type="match status" value="1"/>
</dbReference>
<dbReference type="PANTHER" id="PTHR48111:SF22">
    <property type="entry name" value="REGULATOR OF RPOS"/>
    <property type="match status" value="1"/>
</dbReference>
<dbReference type="Gene3D" id="1.10.10.10">
    <property type="entry name" value="Winged helix-like DNA-binding domain superfamily/Winged helix DNA-binding domain"/>
    <property type="match status" value="1"/>
</dbReference>
<comment type="caution">
    <text evidence="10">The sequence shown here is derived from an EMBL/GenBank/DDBJ whole genome shotgun (WGS) entry which is preliminary data.</text>
</comment>
<dbReference type="GO" id="GO:0006355">
    <property type="term" value="P:regulation of DNA-templated transcription"/>
    <property type="evidence" value="ECO:0007669"/>
    <property type="project" value="InterPro"/>
</dbReference>
<dbReference type="Gene3D" id="6.10.250.690">
    <property type="match status" value="1"/>
</dbReference>
<dbReference type="PANTHER" id="PTHR48111">
    <property type="entry name" value="REGULATOR OF RPOS"/>
    <property type="match status" value="1"/>
</dbReference>
<dbReference type="InterPro" id="IPR001867">
    <property type="entry name" value="OmpR/PhoB-type_DNA-bd"/>
</dbReference>
<dbReference type="GO" id="GO:0000156">
    <property type="term" value="F:phosphorelay response regulator activity"/>
    <property type="evidence" value="ECO:0007669"/>
    <property type="project" value="TreeGrafter"/>
</dbReference>
<evidence type="ECO:0000256" key="7">
    <source>
        <dbReference type="PROSITE-ProRule" id="PRU01091"/>
    </source>
</evidence>
<evidence type="ECO:0000259" key="8">
    <source>
        <dbReference type="PROSITE" id="PS50110"/>
    </source>
</evidence>
<dbReference type="Pfam" id="PF00486">
    <property type="entry name" value="Trans_reg_C"/>
    <property type="match status" value="1"/>
</dbReference>
<organism evidence="10">
    <name type="scientific">Dissulfuribacter thermophilus</name>
    <dbReference type="NCBI Taxonomy" id="1156395"/>
    <lineage>
        <taxon>Bacteria</taxon>
        <taxon>Pseudomonadati</taxon>
        <taxon>Thermodesulfobacteriota</taxon>
        <taxon>Dissulfuribacteria</taxon>
        <taxon>Dissulfuribacterales</taxon>
        <taxon>Dissulfuribacteraceae</taxon>
        <taxon>Dissulfuribacter</taxon>
    </lineage>
</organism>
<keyword evidence="5" id="KW-0804">Transcription</keyword>
<evidence type="ECO:0000256" key="1">
    <source>
        <dbReference type="ARBA" id="ARBA00022553"/>
    </source>
</evidence>
<dbReference type="InterPro" id="IPR039420">
    <property type="entry name" value="WalR-like"/>
</dbReference>
<evidence type="ECO:0000256" key="6">
    <source>
        <dbReference type="PROSITE-ProRule" id="PRU00169"/>
    </source>
</evidence>
<feature type="domain" description="OmpR/PhoB-type" evidence="9">
    <location>
        <begin position="125"/>
        <end position="223"/>
    </location>
</feature>
<keyword evidence="4 7" id="KW-0238">DNA-binding</keyword>
<evidence type="ECO:0000256" key="3">
    <source>
        <dbReference type="ARBA" id="ARBA00023015"/>
    </source>
</evidence>
<feature type="modified residue" description="4-aspartylphosphate" evidence="6">
    <location>
        <position position="51"/>
    </location>
</feature>
<dbReference type="SMART" id="SM00448">
    <property type="entry name" value="REC"/>
    <property type="match status" value="1"/>
</dbReference>
<dbReference type="GO" id="GO:0005829">
    <property type="term" value="C:cytosol"/>
    <property type="evidence" value="ECO:0007669"/>
    <property type="project" value="TreeGrafter"/>
</dbReference>
<feature type="domain" description="Response regulatory" evidence="8">
    <location>
        <begin position="2"/>
        <end position="116"/>
    </location>
</feature>
<dbReference type="InterPro" id="IPR001789">
    <property type="entry name" value="Sig_transdc_resp-reg_receiver"/>
</dbReference>
<dbReference type="InterPro" id="IPR011006">
    <property type="entry name" value="CheY-like_superfamily"/>
</dbReference>
<dbReference type="CDD" id="cd00383">
    <property type="entry name" value="trans_reg_C"/>
    <property type="match status" value="1"/>
</dbReference>
<reference evidence="10" key="1">
    <citation type="journal article" date="2020" name="mSystems">
        <title>Genome- and Community-Level Interaction Insights into Carbon Utilization and Element Cycling Functions of Hydrothermarchaeota in Hydrothermal Sediment.</title>
        <authorList>
            <person name="Zhou Z."/>
            <person name="Liu Y."/>
            <person name="Xu W."/>
            <person name="Pan J."/>
            <person name="Luo Z.H."/>
            <person name="Li M."/>
        </authorList>
    </citation>
    <scope>NUCLEOTIDE SEQUENCE [LARGE SCALE GENOMIC DNA]</scope>
    <source>
        <strain evidence="10">HyVt-503</strain>
    </source>
</reference>
<dbReference type="AlphaFoldDB" id="A0A7V2WSZ6"/>
<name>A0A7V2WSZ6_9BACT</name>
<dbReference type="PROSITE" id="PS50110">
    <property type="entry name" value="RESPONSE_REGULATORY"/>
    <property type="match status" value="1"/>
</dbReference>
<keyword evidence="3" id="KW-0805">Transcription regulation</keyword>
<gene>
    <name evidence="10" type="ORF">ENJ63_02740</name>
</gene>
<evidence type="ECO:0000256" key="2">
    <source>
        <dbReference type="ARBA" id="ARBA00023012"/>
    </source>
</evidence>